<dbReference type="GO" id="GO:0030253">
    <property type="term" value="P:protein secretion by the type I secretion system"/>
    <property type="evidence" value="ECO:0007669"/>
    <property type="project" value="InterPro"/>
</dbReference>
<dbReference type="InterPro" id="IPR010128">
    <property type="entry name" value="ATPase_T1SS_PrtD-like"/>
</dbReference>
<feature type="transmembrane region" description="Helical" evidence="8">
    <location>
        <begin position="6"/>
        <end position="26"/>
    </location>
</feature>
<dbReference type="SMART" id="SM00382">
    <property type="entry name" value="AAA"/>
    <property type="match status" value="1"/>
</dbReference>
<dbReference type="GO" id="GO:0005524">
    <property type="term" value="F:ATP binding"/>
    <property type="evidence" value="ECO:0007669"/>
    <property type="project" value="UniProtKB-KW"/>
</dbReference>
<protein>
    <submittedName>
        <fullName evidence="11">Type I secretion system permease/ATPase</fullName>
    </submittedName>
</protein>
<feature type="transmembrane region" description="Helical" evidence="8">
    <location>
        <begin position="38"/>
        <end position="58"/>
    </location>
</feature>
<organism evidence="11 12">
    <name type="scientific">Rhizobium leguminosarum bv. trifolii</name>
    <dbReference type="NCBI Taxonomy" id="386"/>
    <lineage>
        <taxon>Bacteria</taxon>
        <taxon>Pseudomonadati</taxon>
        <taxon>Pseudomonadota</taxon>
        <taxon>Alphaproteobacteria</taxon>
        <taxon>Hyphomicrobiales</taxon>
        <taxon>Rhizobiaceae</taxon>
        <taxon>Rhizobium/Agrobacterium group</taxon>
        <taxon>Rhizobium</taxon>
    </lineage>
</organism>
<feature type="domain" description="ABC transmembrane type-1" evidence="10">
    <location>
        <begin position="6"/>
        <end position="283"/>
    </location>
</feature>
<evidence type="ECO:0000256" key="3">
    <source>
        <dbReference type="ARBA" id="ARBA00022692"/>
    </source>
</evidence>
<feature type="domain" description="ABC transporter" evidence="9">
    <location>
        <begin position="313"/>
        <end position="549"/>
    </location>
</feature>
<dbReference type="InterPro" id="IPR011527">
    <property type="entry name" value="ABC1_TM_dom"/>
</dbReference>
<evidence type="ECO:0000256" key="7">
    <source>
        <dbReference type="ARBA" id="ARBA00023136"/>
    </source>
</evidence>
<evidence type="ECO:0000256" key="5">
    <source>
        <dbReference type="ARBA" id="ARBA00022840"/>
    </source>
</evidence>
<dbReference type="Gene3D" id="1.20.1560.10">
    <property type="entry name" value="ABC transporter type 1, transmembrane domain"/>
    <property type="match status" value="1"/>
</dbReference>
<sequence>MSDLKAVGVFSGVISILTLTGSFYMLQVYDRVLVSRSVETLLVLSLIALVAFALQGLLDALRLRMLSRVGAQFDEDLASLAFRAASILPLKGAKPDEAMQPIRDVDQVRAFLGSPGPTALFDLPFMPLFVVGCFILHPWLGWLAVGGGSVIIILAVTTDVRTRTPVHDANLQSNKRLFFAESARRHCEAVDAMGMHGALGSRWRKLSRDYRDTTLRSSDVQASLGAFAKIFRTVLQSSILALGAYLAVNQEVSGGAMIAASIMTSRALAPVETAIAHWKGFVSARAAYIRLKTSLSIAIETDQVELRAPRHKLTAEGLAIAAPGAGDPVLLNAAFELRAGDGLGIIGPSGSGKSSLARTLVGVWQPLKGAVKLDGAFLNQWSRDDLGRHVGYLPQDLALVDGSIAEAISRFEVEGNSEKIIKAATAAGAHDLIVSMPDGYETRIGDGGTFLSGGQRQRIGLARALYGDPFLVVLDEPNSNLDASGDAALSDAIRAVRNRGGIAIVITHRPLGLASVDKVAFVHDKSIKLFGPKDEVMAILTRPSDASLPLSASGNATHV</sequence>
<dbReference type="GO" id="GO:0140359">
    <property type="term" value="F:ABC-type transporter activity"/>
    <property type="evidence" value="ECO:0007669"/>
    <property type="project" value="InterPro"/>
</dbReference>
<dbReference type="GO" id="GO:0034040">
    <property type="term" value="F:ATPase-coupled lipid transmembrane transporter activity"/>
    <property type="evidence" value="ECO:0007669"/>
    <property type="project" value="TreeGrafter"/>
</dbReference>
<dbReference type="InterPro" id="IPR017871">
    <property type="entry name" value="ABC_transporter-like_CS"/>
</dbReference>
<name>A0A3E1B4G0_RHILT</name>
<dbReference type="NCBIfam" id="TIGR01842">
    <property type="entry name" value="type_I_sec_PrtD"/>
    <property type="match status" value="1"/>
</dbReference>
<evidence type="ECO:0000256" key="2">
    <source>
        <dbReference type="ARBA" id="ARBA00005417"/>
    </source>
</evidence>
<dbReference type="AlphaFoldDB" id="A0A3E1B4G0"/>
<accession>A0A3E1B4G0</accession>
<dbReference type="GO" id="GO:0016887">
    <property type="term" value="F:ATP hydrolysis activity"/>
    <property type="evidence" value="ECO:0007669"/>
    <property type="project" value="InterPro"/>
</dbReference>
<dbReference type="PANTHER" id="PTHR24221:SF248">
    <property type="entry name" value="ABC TRANSPORTER TRANSMEMBRANE REGION"/>
    <property type="match status" value="1"/>
</dbReference>
<dbReference type="Gene3D" id="3.40.50.300">
    <property type="entry name" value="P-loop containing nucleotide triphosphate hydrolases"/>
    <property type="match status" value="1"/>
</dbReference>
<dbReference type="Pfam" id="PF00005">
    <property type="entry name" value="ABC_tran"/>
    <property type="match status" value="1"/>
</dbReference>
<comment type="subcellular location">
    <subcellularLocation>
        <location evidence="1">Cell membrane</location>
        <topology evidence="1">Multi-pass membrane protein</topology>
    </subcellularLocation>
</comment>
<dbReference type="InterPro" id="IPR039421">
    <property type="entry name" value="Type_1_exporter"/>
</dbReference>
<evidence type="ECO:0000256" key="8">
    <source>
        <dbReference type="SAM" id="Phobius"/>
    </source>
</evidence>
<feature type="transmembrane region" description="Helical" evidence="8">
    <location>
        <begin position="128"/>
        <end position="156"/>
    </location>
</feature>
<dbReference type="SUPFAM" id="SSF52540">
    <property type="entry name" value="P-loop containing nucleoside triphosphate hydrolases"/>
    <property type="match status" value="1"/>
</dbReference>
<reference evidence="11 12" key="1">
    <citation type="submission" date="2017-03" db="EMBL/GenBank/DDBJ databases">
        <title>Genome analysis of Rhizobial strains effectives or ineffectives for nitrogen fixation isolated from bean seeds.</title>
        <authorList>
            <person name="Peralta H."/>
            <person name="Aguilar-Vera A."/>
            <person name="Mora Y."/>
            <person name="Vargas-Lagunas C."/>
            <person name="Girard L."/>
            <person name="Mora J."/>
        </authorList>
    </citation>
    <scope>NUCLEOTIDE SEQUENCE [LARGE SCALE GENOMIC DNA]</scope>
    <source>
        <strain evidence="11 12">CCGM5</strain>
    </source>
</reference>
<dbReference type="InterPro" id="IPR003439">
    <property type="entry name" value="ABC_transporter-like_ATP-bd"/>
</dbReference>
<comment type="similarity">
    <text evidence="2">Belongs to the ABC transporter superfamily.</text>
</comment>
<comment type="caution">
    <text evidence="11">The sequence shown here is derived from an EMBL/GenBank/DDBJ whole genome shotgun (WGS) entry which is preliminary data.</text>
</comment>
<keyword evidence="5" id="KW-0067">ATP-binding</keyword>
<proteinExistence type="inferred from homology"/>
<keyword evidence="3 8" id="KW-0812">Transmembrane</keyword>
<evidence type="ECO:0000256" key="4">
    <source>
        <dbReference type="ARBA" id="ARBA00022741"/>
    </source>
</evidence>
<dbReference type="PANTHER" id="PTHR24221">
    <property type="entry name" value="ATP-BINDING CASSETTE SUB-FAMILY B"/>
    <property type="match status" value="1"/>
</dbReference>
<dbReference type="GO" id="GO:0005886">
    <property type="term" value="C:plasma membrane"/>
    <property type="evidence" value="ECO:0007669"/>
    <property type="project" value="UniProtKB-SubCell"/>
</dbReference>
<dbReference type="PROSITE" id="PS50929">
    <property type="entry name" value="ABC_TM1F"/>
    <property type="match status" value="1"/>
</dbReference>
<keyword evidence="6 8" id="KW-1133">Transmembrane helix</keyword>
<dbReference type="InterPro" id="IPR003593">
    <property type="entry name" value="AAA+_ATPase"/>
</dbReference>
<dbReference type="Pfam" id="PF00664">
    <property type="entry name" value="ABC_membrane"/>
    <property type="match status" value="1"/>
</dbReference>
<dbReference type="PROSITE" id="PS50893">
    <property type="entry name" value="ABC_TRANSPORTER_2"/>
    <property type="match status" value="1"/>
</dbReference>
<dbReference type="GO" id="GO:0030256">
    <property type="term" value="C:type I protein secretion system complex"/>
    <property type="evidence" value="ECO:0007669"/>
    <property type="project" value="InterPro"/>
</dbReference>
<evidence type="ECO:0000259" key="10">
    <source>
        <dbReference type="PROSITE" id="PS50929"/>
    </source>
</evidence>
<dbReference type="Proteomes" id="UP000256748">
    <property type="component" value="Unassembled WGS sequence"/>
</dbReference>
<dbReference type="InterPro" id="IPR027417">
    <property type="entry name" value="P-loop_NTPase"/>
</dbReference>
<evidence type="ECO:0000313" key="11">
    <source>
        <dbReference type="EMBL" id="RFB85636.1"/>
    </source>
</evidence>
<dbReference type="PROSITE" id="PS00211">
    <property type="entry name" value="ABC_TRANSPORTER_1"/>
    <property type="match status" value="1"/>
</dbReference>
<evidence type="ECO:0000259" key="9">
    <source>
        <dbReference type="PROSITE" id="PS50893"/>
    </source>
</evidence>
<keyword evidence="4" id="KW-0547">Nucleotide-binding</keyword>
<gene>
    <name evidence="11" type="ORF">B5K10_27180</name>
</gene>
<dbReference type="InterPro" id="IPR036640">
    <property type="entry name" value="ABC1_TM_sf"/>
</dbReference>
<evidence type="ECO:0000313" key="12">
    <source>
        <dbReference type="Proteomes" id="UP000256748"/>
    </source>
</evidence>
<dbReference type="EMBL" id="NAOO01000036">
    <property type="protein sequence ID" value="RFB85636.1"/>
    <property type="molecule type" value="Genomic_DNA"/>
</dbReference>
<evidence type="ECO:0000256" key="6">
    <source>
        <dbReference type="ARBA" id="ARBA00022989"/>
    </source>
</evidence>
<dbReference type="SUPFAM" id="SSF90123">
    <property type="entry name" value="ABC transporter transmembrane region"/>
    <property type="match status" value="1"/>
</dbReference>
<evidence type="ECO:0000256" key="1">
    <source>
        <dbReference type="ARBA" id="ARBA00004651"/>
    </source>
</evidence>
<keyword evidence="7 8" id="KW-0472">Membrane</keyword>